<sequence length="282" mass="30207">MYRPIALAVLLSSLVSISACSAGDAPSSSDAVVNVASKTPPIHLRQTAVTLRDGQPVVQHQYQQASADCGHASGFTPIPAKDVGKLGRTYYEAWYEGDRLSVKADTWGFTLSGQQPCVFKVTHLSQRWFYQPGLSSAKHQLGQGADAHIVYLGGPVVHRAKAAVTQADKDEEAEVMAELHQRGYGGTSKQEGQRKVDGQLCTVHVDTTRRYCALSAAEDWGFDGANDVAGAGGAYGDSPYTDAINLWEKPADGGDGSYLTTQSITVGKPFDERVFSVPDTVR</sequence>
<proteinExistence type="predicted"/>
<dbReference type="EMBL" id="JAAZQD010000002">
    <property type="protein sequence ID" value="NKZ38610.1"/>
    <property type="molecule type" value="Genomic_DNA"/>
</dbReference>
<evidence type="ECO:0000256" key="1">
    <source>
        <dbReference type="SAM" id="SignalP"/>
    </source>
</evidence>
<evidence type="ECO:0000313" key="3">
    <source>
        <dbReference type="Proteomes" id="UP000541636"/>
    </source>
</evidence>
<keyword evidence="1" id="KW-0732">Signal</keyword>
<dbReference type="RefSeq" id="WP_168608872.1">
    <property type="nucleotide sequence ID" value="NZ_JAAZQD010000002.1"/>
</dbReference>
<gene>
    <name evidence="2" type="ORF">HF690_06515</name>
</gene>
<reference evidence="2 3" key="1">
    <citation type="journal article" date="2017" name="Int. J. Syst. Evol. Microbiol.">
        <title>Oleiagrimonas citrea sp. nov., a marine bacterium isolated from tidal flat sediment and emended description of the genus Oleiagrimonas Fang et al. 2015 and Oleiagrimonas soli.</title>
        <authorList>
            <person name="Yang S.H."/>
            <person name="Seo H.S."/>
            <person name="Seong C.N."/>
            <person name="Kwon K.K."/>
        </authorList>
    </citation>
    <scope>NUCLEOTIDE SEQUENCE [LARGE SCALE GENOMIC DNA]</scope>
    <source>
        <strain evidence="2 3">MEBiC09124</strain>
    </source>
</reference>
<protein>
    <recommendedName>
        <fullName evidence="4">Lipoprotein</fullName>
    </recommendedName>
</protein>
<dbReference type="AlphaFoldDB" id="A0A846ZM29"/>
<feature type="chain" id="PRO_5032535635" description="Lipoprotein" evidence="1">
    <location>
        <begin position="22"/>
        <end position="282"/>
    </location>
</feature>
<dbReference type="PROSITE" id="PS51257">
    <property type="entry name" value="PROKAR_LIPOPROTEIN"/>
    <property type="match status" value="1"/>
</dbReference>
<dbReference type="Proteomes" id="UP000541636">
    <property type="component" value="Unassembled WGS sequence"/>
</dbReference>
<evidence type="ECO:0008006" key="4">
    <source>
        <dbReference type="Google" id="ProtNLM"/>
    </source>
</evidence>
<organism evidence="2 3">
    <name type="scientific">Oleiagrimonas citrea</name>
    <dbReference type="NCBI Taxonomy" id="1665687"/>
    <lineage>
        <taxon>Bacteria</taxon>
        <taxon>Pseudomonadati</taxon>
        <taxon>Pseudomonadota</taxon>
        <taxon>Gammaproteobacteria</taxon>
        <taxon>Lysobacterales</taxon>
        <taxon>Rhodanobacteraceae</taxon>
        <taxon>Oleiagrimonas</taxon>
    </lineage>
</organism>
<comment type="caution">
    <text evidence="2">The sequence shown here is derived from an EMBL/GenBank/DDBJ whole genome shotgun (WGS) entry which is preliminary data.</text>
</comment>
<accession>A0A846ZM29</accession>
<name>A0A846ZM29_9GAMM</name>
<feature type="signal peptide" evidence="1">
    <location>
        <begin position="1"/>
        <end position="21"/>
    </location>
</feature>
<evidence type="ECO:0000313" key="2">
    <source>
        <dbReference type="EMBL" id="NKZ38610.1"/>
    </source>
</evidence>
<keyword evidence="3" id="KW-1185">Reference proteome</keyword>